<dbReference type="PANTHER" id="PTHR33154:SF33">
    <property type="entry name" value="TRANSCRIPTIONAL REPRESSOR SDPR"/>
    <property type="match status" value="1"/>
</dbReference>
<comment type="caution">
    <text evidence="5">The sequence shown here is derived from an EMBL/GenBank/DDBJ whole genome shotgun (WGS) entry which is preliminary data.</text>
</comment>
<accession>A0A8J3VTX1</accession>
<keyword evidence="1" id="KW-0805">Transcription regulation</keyword>
<dbReference type="PRINTS" id="PR00778">
    <property type="entry name" value="HTHARSR"/>
</dbReference>
<evidence type="ECO:0000313" key="5">
    <source>
        <dbReference type="EMBL" id="GIH17998.1"/>
    </source>
</evidence>
<sequence length="113" mass="12998">MQEAETQVLARTFMALADPTRVAIVARLAGGDATVKELTEPFHLTQQAISRHLKVLEEAGLVSRRKKAQARPASLEVERLVEVLAWIDSQRREWIDRHNRLEQHLRRLAGERR</sequence>
<gene>
    <name evidence="5" type="ORF">Raf01_61700</name>
</gene>
<dbReference type="PROSITE" id="PS50987">
    <property type="entry name" value="HTH_ARSR_2"/>
    <property type="match status" value="1"/>
</dbReference>
<reference evidence="5" key="1">
    <citation type="submission" date="2021-01" db="EMBL/GenBank/DDBJ databases">
        <title>Whole genome shotgun sequence of Rugosimonospora africana NBRC 104875.</title>
        <authorList>
            <person name="Komaki H."/>
            <person name="Tamura T."/>
        </authorList>
    </citation>
    <scope>NUCLEOTIDE SEQUENCE</scope>
    <source>
        <strain evidence="5">NBRC 104875</strain>
    </source>
</reference>
<dbReference type="NCBIfam" id="NF033788">
    <property type="entry name" value="HTH_metalloreg"/>
    <property type="match status" value="1"/>
</dbReference>
<protein>
    <submittedName>
        <fullName evidence="5">Transcriptional regulator</fullName>
    </submittedName>
</protein>
<dbReference type="EMBL" id="BONZ01000062">
    <property type="protein sequence ID" value="GIH17998.1"/>
    <property type="molecule type" value="Genomic_DNA"/>
</dbReference>
<organism evidence="5 6">
    <name type="scientific">Rugosimonospora africana</name>
    <dbReference type="NCBI Taxonomy" id="556532"/>
    <lineage>
        <taxon>Bacteria</taxon>
        <taxon>Bacillati</taxon>
        <taxon>Actinomycetota</taxon>
        <taxon>Actinomycetes</taxon>
        <taxon>Micromonosporales</taxon>
        <taxon>Micromonosporaceae</taxon>
        <taxon>Rugosimonospora</taxon>
    </lineage>
</organism>
<dbReference type="PANTHER" id="PTHR33154">
    <property type="entry name" value="TRANSCRIPTIONAL REGULATOR, ARSR FAMILY"/>
    <property type="match status" value="1"/>
</dbReference>
<dbReference type="InterPro" id="IPR001845">
    <property type="entry name" value="HTH_ArsR_DNA-bd_dom"/>
</dbReference>
<dbReference type="Gene3D" id="1.10.10.10">
    <property type="entry name" value="Winged helix-like DNA-binding domain superfamily/Winged helix DNA-binding domain"/>
    <property type="match status" value="1"/>
</dbReference>
<evidence type="ECO:0000313" key="6">
    <source>
        <dbReference type="Proteomes" id="UP000642748"/>
    </source>
</evidence>
<dbReference type="InterPro" id="IPR036390">
    <property type="entry name" value="WH_DNA-bd_sf"/>
</dbReference>
<proteinExistence type="predicted"/>
<dbReference type="InterPro" id="IPR036388">
    <property type="entry name" value="WH-like_DNA-bd_sf"/>
</dbReference>
<dbReference type="SUPFAM" id="SSF46785">
    <property type="entry name" value="Winged helix' DNA-binding domain"/>
    <property type="match status" value="1"/>
</dbReference>
<evidence type="ECO:0000256" key="1">
    <source>
        <dbReference type="ARBA" id="ARBA00023015"/>
    </source>
</evidence>
<dbReference type="InterPro" id="IPR051081">
    <property type="entry name" value="HTH_MetalResp_TranReg"/>
</dbReference>
<dbReference type="Pfam" id="PF01022">
    <property type="entry name" value="HTH_5"/>
    <property type="match status" value="1"/>
</dbReference>
<dbReference type="SMART" id="SM00418">
    <property type="entry name" value="HTH_ARSR"/>
    <property type="match status" value="1"/>
</dbReference>
<evidence type="ECO:0000259" key="4">
    <source>
        <dbReference type="PROSITE" id="PS50987"/>
    </source>
</evidence>
<keyword evidence="3" id="KW-0804">Transcription</keyword>
<evidence type="ECO:0000256" key="3">
    <source>
        <dbReference type="ARBA" id="ARBA00023163"/>
    </source>
</evidence>
<keyword evidence="2" id="KW-0238">DNA-binding</keyword>
<feature type="domain" description="HTH arsR-type" evidence="4">
    <location>
        <begin position="1"/>
        <end position="95"/>
    </location>
</feature>
<dbReference type="GO" id="GO:0003677">
    <property type="term" value="F:DNA binding"/>
    <property type="evidence" value="ECO:0007669"/>
    <property type="project" value="UniProtKB-KW"/>
</dbReference>
<dbReference type="InterPro" id="IPR011991">
    <property type="entry name" value="ArsR-like_HTH"/>
</dbReference>
<dbReference type="GO" id="GO:0003700">
    <property type="term" value="F:DNA-binding transcription factor activity"/>
    <property type="evidence" value="ECO:0007669"/>
    <property type="project" value="InterPro"/>
</dbReference>
<dbReference type="Proteomes" id="UP000642748">
    <property type="component" value="Unassembled WGS sequence"/>
</dbReference>
<keyword evidence="6" id="KW-1185">Reference proteome</keyword>
<evidence type="ECO:0000256" key="2">
    <source>
        <dbReference type="ARBA" id="ARBA00023125"/>
    </source>
</evidence>
<dbReference type="CDD" id="cd00090">
    <property type="entry name" value="HTH_ARSR"/>
    <property type="match status" value="1"/>
</dbReference>
<name>A0A8J3VTX1_9ACTN</name>
<dbReference type="AlphaFoldDB" id="A0A8J3VTX1"/>